<organism evidence="1 2">
    <name type="scientific">Paenibacillus anaericanus</name>
    <dbReference type="NCBI Taxonomy" id="170367"/>
    <lineage>
        <taxon>Bacteria</taxon>
        <taxon>Bacillati</taxon>
        <taxon>Bacillota</taxon>
        <taxon>Bacilli</taxon>
        <taxon>Bacillales</taxon>
        <taxon>Paenibacillaceae</taxon>
        <taxon>Paenibacillus</taxon>
    </lineage>
</organism>
<comment type="caution">
    <text evidence="1">The sequence shown here is derived from an EMBL/GenBank/DDBJ whole genome shotgun (WGS) entry which is preliminary data.</text>
</comment>
<evidence type="ECO:0000313" key="2">
    <source>
        <dbReference type="Proteomes" id="UP000279446"/>
    </source>
</evidence>
<dbReference type="OrthoDB" id="2679121at2"/>
<gene>
    <name evidence="1" type="ORF">EJP82_15655</name>
</gene>
<dbReference type="EMBL" id="RZNY01000012">
    <property type="protein sequence ID" value="RUT45389.1"/>
    <property type="molecule type" value="Genomic_DNA"/>
</dbReference>
<sequence length="73" mass="8431">MSKKDKEMSPISREIVDVDGVYTNEVGHEECLKRGEEFPADLVLGTTEWELTELVYDNHHEGKTDERLIPKKD</sequence>
<reference evidence="1 2" key="1">
    <citation type="submission" date="2018-12" db="EMBL/GenBank/DDBJ databases">
        <authorList>
            <person name="Sun L."/>
            <person name="Chen Z."/>
        </authorList>
    </citation>
    <scope>NUCLEOTIDE SEQUENCE [LARGE SCALE GENOMIC DNA]</scope>
    <source>
        <strain evidence="1 2">DSM 15890</strain>
    </source>
</reference>
<proteinExistence type="predicted"/>
<evidence type="ECO:0000313" key="1">
    <source>
        <dbReference type="EMBL" id="RUT45389.1"/>
    </source>
</evidence>
<name>A0A3S1DR42_9BACL</name>
<accession>A0A3S1DR42</accession>
<protein>
    <submittedName>
        <fullName evidence="1">Uncharacterized protein</fullName>
    </submittedName>
</protein>
<dbReference type="Proteomes" id="UP000279446">
    <property type="component" value="Unassembled WGS sequence"/>
</dbReference>
<dbReference type="RefSeq" id="WP_127192993.1">
    <property type="nucleotide sequence ID" value="NZ_RZNY01000012.1"/>
</dbReference>
<keyword evidence="2" id="KW-1185">Reference proteome</keyword>
<dbReference type="AlphaFoldDB" id="A0A3S1DR42"/>